<keyword evidence="5" id="KW-1185">Reference proteome</keyword>
<dbReference type="SUPFAM" id="SSF53850">
    <property type="entry name" value="Periplasmic binding protein-like II"/>
    <property type="match status" value="1"/>
</dbReference>
<reference evidence="4 5" key="1">
    <citation type="submission" date="2015-07" db="EMBL/GenBank/DDBJ databases">
        <title>Draft genome sequence of the Amantichitinum ursilacus IGB-41, a new chitin-degrading bacterium.</title>
        <authorList>
            <person name="Kirstahler P."/>
            <person name="Guenther M."/>
            <person name="Grumaz C."/>
            <person name="Rupp S."/>
            <person name="Zibek S."/>
            <person name="Sohn K."/>
        </authorList>
    </citation>
    <scope>NUCLEOTIDE SEQUENCE [LARGE SCALE GENOMIC DNA]</scope>
    <source>
        <strain evidence="4 5">IGB-41</strain>
    </source>
</reference>
<evidence type="ECO:0000313" key="4">
    <source>
        <dbReference type="EMBL" id="KPC50236.1"/>
    </source>
</evidence>
<dbReference type="PANTHER" id="PTHR43649:SF12">
    <property type="entry name" value="DIACETYLCHITOBIOSE BINDING PROTEIN DASA"/>
    <property type="match status" value="1"/>
</dbReference>
<dbReference type="InterPro" id="IPR006059">
    <property type="entry name" value="SBP"/>
</dbReference>
<dbReference type="PANTHER" id="PTHR43649">
    <property type="entry name" value="ARABINOSE-BINDING PROTEIN-RELATED"/>
    <property type="match status" value="1"/>
</dbReference>
<gene>
    <name evidence="4" type="primary">ugpB_2</name>
    <name evidence="4" type="ORF">WG78_17705</name>
</gene>
<dbReference type="EMBL" id="LAQT01000030">
    <property type="protein sequence ID" value="KPC50236.1"/>
    <property type="molecule type" value="Genomic_DNA"/>
</dbReference>
<dbReference type="OrthoDB" id="5897001at2"/>
<feature type="signal peptide" evidence="3">
    <location>
        <begin position="1"/>
        <end position="24"/>
    </location>
</feature>
<comment type="subcellular location">
    <subcellularLocation>
        <location evidence="1">Periplasm</location>
    </subcellularLocation>
</comment>
<accession>A0A0N0XI42</accession>
<dbReference type="Gene3D" id="3.40.190.10">
    <property type="entry name" value="Periplasmic binding protein-like II"/>
    <property type="match status" value="1"/>
</dbReference>
<organism evidence="4 5">
    <name type="scientific">Amantichitinum ursilacus</name>
    <dbReference type="NCBI Taxonomy" id="857265"/>
    <lineage>
        <taxon>Bacteria</taxon>
        <taxon>Pseudomonadati</taxon>
        <taxon>Pseudomonadota</taxon>
        <taxon>Betaproteobacteria</taxon>
        <taxon>Neisseriales</taxon>
        <taxon>Chitinibacteraceae</taxon>
        <taxon>Amantichitinum</taxon>
    </lineage>
</organism>
<dbReference type="AlphaFoldDB" id="A0A0N0XI42"/>
<dbReference type="Proteomes" id="UP000037939">
    <property type="component" value="Unassembled WGS sequence"/>
</dbReference>
<dbReference type="InterPro" id="IPR050490">
    <property type="entry name" value="Bact_solute-bd_prot1"/>
</dbReference>
<evidence type="ECO:0000256" key="1">
    <source>
        <dbReference type="ARBA" id="ARBA00004418"/>
    </source>
</evidence>
<proteinExistence type="inferred from homology"/>
<evidence type="ECO:0000313" key="5">
    <source>
        <dbReference type="Proteomes" id="UP000037939"/>
    </source>
</evidence>
<evidence type="ECO:0000256" key="2">
    <source>
        <dbReference type="ARBA" id="ARBA00008520"/>
    </source>
</evidence>
<dbReference type="STRING" id="857265.WG78_17705"/>
<dbReference type="Pfam" id="PF01547">
    <property type="entry name" value="SBP_bac_1"/>
    <property type="match status" value="1"/>
</dbReference>
<keyword evidence="3" id="KW-0732">Signal</keyword>
<protein>
    <submittedName>
        <fullName evidence="4">sn-glycerol-3-phosphate-binding periplasmic protein UgpB</fullName>
    </submittedName>
</protein>
<comment type="caution">
    <text evidence="4">The sequence shown here is derived from an EMBL/GenBank/DDBJ whole genome shotgun (WGS) entry which is preliminary data.</text>
</comment>
<evidence type="ECO:0000256" key="3">
    <source>
        <dbReference type="SAM" id="SignalP"/>
    </source>
</evidence>
<name>A0A0N0XI42_9NEIS</name>
<dbReference type="GO" id="GO:0042597">
    <property type="term" value="C:periplasmic space"/>
    <property type="evidence" value="ECO:0007669"/>
    <property type="project" value="UniProtKB-SubCell"/>
</dbReference>
<sequence>MQAGMTTRSLLALCLGAALGTGHAATEITLARFFGACEADYGKVTDVSKATGECGTITSLVNQYNATNKEGVVVKAEVAEWGPYYDQLTSRIVAHNVPTIAVMHQSVLGDFVSRKLVEPLDDGFKSVGINTADFTPHAKRGVVIGGKTYALPFDTWSWLWHINVNYFKKAGLTTPDGQPILPKSPDELLAQAKKIKDATGKPYFSWTTANETAAPTRTFLTLMYQQNAQVFGADGRKISVHTPAATNALTLMNKLWTEGYIKKGLDYGATQQAFTSGDVAVDVVGNWTINDFLVAAAKADSPLHDGYDVVPFANLYGKKAIFADGHSWVLIKGGTHNDAEKKAALSFLKFLWDHDYDWSRTGHLPANNKVVQSAQYQGLPYRKNILEITQIGVTTPSNVPRQRAIEAIIGEEISSMMLSGKAIPAVEDAIESRVNTLLASVH</sequence>
<feature type="chain" id="PRO_5005863025" evidence="3">
    <location>
        <begin position="25"/>
        <end position="442"/>
    </location>
</feature>
<comment type="similarity">
    <text evidence="2">Belongs to the bacterial solute-binding protein 1 family.</text>
</comment>